<evidence type="ECO:0000259" key="6">
    <source>
        <dbReference type="Pfam" id="PF07980"/>
    </source>
</evidence>
<proteinExistence type="inferred from homology"/>
<reference evidence="8 9" key="1">
    <citation type="journal article" date="2019" name="Nat. Med.">
        <title>A library of human gut bacterial isolates paired with longitudinal multiomics data enables mechanistic microbiome research.</title>
        <authorList>
            <person name="Poyet M."/>
            <person name="Groussin M."/>
            <person name="Gibbons S.M."/>
            <person name="Avila-Pacheco J."/>
            <person name="Jiang X."/>
            <person name="Kearney S.M."/>
            <person name="Perrotta A.R."/>
            <person name="Berdy B."/>
            <person name="Zhao S."/>
            <person name="Lieberman T.D."/>
            <person name="Swanson P.K."/>
            <person name="Smith M."/>
            <person name="Roesemann S."/>
            <person name="Alexander J.E."/>
            <person name="Rich S.A."/>
            <person name="Livny J."/>
            <person name="Vlamakis H."/>
            <person name="Clish C."/>
            <person name="Bullock K."/>
            <person name="Deik A."/>
            <person name="Scott J."/>
            <person name="Pierce K.A."/>
            <person name="Xavier R.J."/>
            <person name="Alm E.J."/>
        </authorList>
    </citation>
    <scope>NUCLEOTIDE SEQUENCE [LARGE SCALE GENOMIC DNA]</scope>
    <source>
        <strain evidence="8 9">BIOML-A10</strain>
    </source>
</reference>
<sequence>MKYISKLLILSTLFLGSCDILDKDIDTNLDKDDIFTDERFAQGFLNSTYRELINGFNRLDHAMFACASDEAICSYSGSAVHSYNNGAITPFYNPEEEIWKTMYAGIRKTNMFLQELETTIKEAGLIDKNEQTKATYKRMKGEALFLRAFYHFELAKRFSNIQLVDKVLTEEEAKTIKQSTFAKAIEFIVRDCENATTYLDDFKKESADYGRATRLSALALKSRALLYLASKLNNPDEDKQLWKDAADAAKEIMDIQVKNPSQVGLLSAYYSVFTTPYNIEILFATSSDNSNEVELYNNPISYGGKGYTNPTQELVDAYETTKGYPIDDPRSGYDPENPYKGRDPRMEYSVAYNGLKFSGTPIETFVGGKDGLNKTPTATKTGYYMRKFIDQNLDLSKDQKRRRPWILFRYAEILLNYAEAMNEYLDAPDQSIYDAVNLIRKRAKIPQLNIRMNLSKEEMRARIRNERRVELAFEEHRFWDVRRWEEGQTYFNQPIHGMRITMENEKASYETFVVEERVFEPKMNYYPIPQSELQKNSKLDQNPGW</sequence>
<evidence type="ECO:0000256" key="5">
    <source>
        <dbReference type="ARBA" id="ARBA00023237"/>
    </source>
</evidence>
<organism evidence="8 9">
    <name type="scientific">Bacteroides salyersiae</name>
    <dbReference type="NCBI Taxonomy" id="291644"/>
    <lineage>
        <taxon>Bacteria</taxon>
        <taxon>Pseudomonadati</taxon>
        <taxon>Bacteroidota</taxon>
        <taxon>Bacteroidia</taxon>
        <taxon>Bacteroidales</taxon>
        <taxon>Bacteroidaceae</taxon>
        <taxon>Bacteroides</taxon>
    </lineage>
</organism>
<dbReference type="Gene3D" id="1.25.40.390">
    <property type="match status" value="1"/>
</dbReference>
<evidence type="ECO:0000313" key="8">
    <source>
        <dbReference type="EMBL" id="KAA3759545.1"/>
    </source>
</evidence>
<dbReference type="Pfam" id="PF07980">
    <property type="entry name" value="SusD_RagB"/>
    <property type="match status" value="1"/>
</dbReference>
<dbReference type="RefSeq" id="WP_005928320.1">
    <property type="nucleotide sequence ID" value="NZ_CABKSE010000001.1"/>
</dbReference>
<evidence type="ECO:0000313" key="9">
    <source>
        <dbReference type="Proteomes" id="UP000422221"/>
    </source>
</evidence>
<keyword evidence="5" id="KW-0998">Cell outer membrane</keyword>
<feature type="domain" description="SusD-like N-terminal" evidence="7">
    <location>
        <begin position="21"/>
        <end position="225"/>
    </location>
</feature>
<evidence type="ECO:0000256" key="2">
    <source>
        <dbReference type="ARBA" id="ARBA00006275"/>
    </source>
</evidence>
<dbReference type="Proteomes" id="UP000422221">
    <property type="component" value="Unassembled WGS sequence"/>
</dbReference>
<protein>
    <submittedName>
        <fullName evidence="8">RagB/SusD family nutrient uptake outer membrane protein</fullName>
    </submittedName>
</protein>
<dbReference type="GO" id="GO:0009279">
    <property type="term" value="C:cell outer membrane"/>
    <property type="evidence" value="ECO:0007669"/>
    <property type="project" value="UniProtKB-SubCell"/>
</dbReference>
<feature type="domain" description="RagB/SusD" evidence="6">
    <location>
        <begin position="292"/>
        <end position="545"/>
    </location>
</feature>
<dbReference type="PROSITE" id="PS51257">
    <property type="entry name" value="PROKAR_LIPOPROTEIN"/>
    <property type="match status" value="1"/>
</dbReference>
<dbReference type="EMBL" id="VWMK01000022">
    <property type="protein sequence ID" value="KAA3759545.1"/>
    <property type="molecule type" value="Genomic_DNA"/>
</dbReference>
<dbReference type="CDD" id="cd08977">
    <property type="entry name" value="SusD"/>
    <property type="match status" value="1"/>
</dbReference>
<accession>A0A7J4XE76</accession>
<comment type="subcellular location">
    <subcellularLocation>
        <location evidence="1">Cell outer membrane</location>
    </subcellularLocation>
</comment>
<evidence type="ECO:0000256" key="3">
    <source>
        <dbReference type="ARBA" id="ARBA00022729"/>
    </source>
</evidence>
<dbReference type="SUPFAM" id="SSF48452">
    <property type="entry name" value="TPR-like"/>
    <property type="match status" value="1"/>
</dbReference>
<gene>
    <name evidence="8" type="ORF">F3F73_19120</name>
</gene>
<evidence type="ECO:0000256" key="1">
    <source>
        <dbReference type="ARBA" id="ARBA00004442"/>
    </source>
</evidence>
<dbReference type="AlphaFoldDB" id="A0A7J4XE76"/>
<keyword evidence="3" id="KW-0732">Signal</keyword>
<name>A0A7J4XE76_9BACE</name>
<dbReference type="InterPro" id="IPR011990">
    <property type="entry name" value="TPR-like_helical_dom_sf"/>
</dbReference>
<evidence type="ECO:0000256" key="4">
    <source>
        <dbReference type="ARBA" id="ARBA00023136"/>
    </source>
</evidence>
<comment type="caution">
    <text evidence="8">The sequence shown here is derived from an EMBL/GenBank/DDBJ whole genome shotgun (WGS) entry which is preliminary data.</text>
</comment>
<evidence type="ECO:0000259" key="7">
    <source>
        <dbReference type="Pfam" id="PF14322"/>
    </source>
</evidence>
<dbReference type="InterPro" id="IPR012944">
    <property type="entry name" value="SusD_RagB_dom"/>
</dbReference>
<comment type="similarity">
    <text evidence="2">Belongs to the SusD family.</text>
</comment>
<keyword evidence="4" id="KW-0472">Membrane</keyword>
<dbReference type="Pfam" id="PF14322">
    <property type="entry name" value="SusD-like_3"/>
    <property type="match status" value="1"/>
</dbReference>
<dbReference type="InterPro" id="IPR033985">
    <property type="entry name" value="SusD-like_N"/>
</dbReference>